<accession>A0A6A6NZD9</accession>
<dbReference type="AlphaFoldDB" id="A0A6A6NZD9"/>
<proteinExistence type="predicted"/>
<protein>
    <submittedName>
        <fullName evidence="3">Uncharacterized protein</fullName>
    </submittedName>
</protein>
<sequence>MELGADTYIYAPASGVNRFHDPLPWYGVFHIATAAILPPEQEETELLSVKLSSRVINRTCTYTTYRPVRARSHGNLGLHTNCLATHTLGLQAPSHDTRDEHMIPLSQQVGGETRRRPRAGLPQGIEQATALPPSRPGSEPNDRPAVPSCHRDIVLLCHCYIRRREMLLLPMVLVGVMCGFGVSYLSPLSGADAIT</sequence>
<keyword evidence="4" id="KW-1185">Reference proteome</keyword>
<evidence type="ECO:0000313" key="3">
    <source>
        <dbReference type="EMBL" id="KAF2457080.1"/>
    </source>
</evidence>
<evidence type="ECO:0000256" key="2">
    <source>
        <dbReference type="SAM" id="Phobius"/>
    </source>
</evidence>
<keyword evidence="2" id="KW-0812">Transmembrane</keyword>
<organism evidence="3 4">
    <name type="scientific">Lineolata rhizophorae</name>
    <dbReference type="NCBI Taxonomy" id="578093"/>
    <lineage>
        <taxon>Eukaryota</taxon>
        <taxon>Fungi</taxon>
        <taxon>Dikarya</taxon>
        <taxon>Ascomycota</taxon>
        <taxon>Pezizomycotina</taxon>
        <taxon>Dothideomycetes</taxon>
        <taxon>Dothideomycetes incertae sedis</taxon>
        <taxon>Lineolatales</taxon>
        <taxon>Lineolataceae</taxon>
        <taxon>Lineolata</taxon>
    </lineage>
</organism>
<name>A0A6A6NZD9_9PEZI</name>
<evidence type="ECO:0000313" key="4">
    <source>
        <dbReference type="Proteomes" id="UP000799766"/>
    </source>
</evidence>
<evidence type="ECO:0000256" key="1">
    <source>
        <dbReference type="SAM" id="MobiDB-lite"/>
    </source>
</evidence>
<reference evidence="3" key="1">
    <citation type="journal article" date="2020" name="Stud. Mycol.">
        <title>101 Dothideomycetes genomes: a test case for predicting lifestyles and emergence of pathogens.</title>
        <authorList>
            <person name="Haridas S."/>
            <person name="Albert R."/>
            <person name="Binder M."/>
            <person name="Bloem J."/>
            <person name="Labutti K."/>
            <person name="Salamov A."/>
            <person name="Andreopoulos B."/>
            <person name="Baker S."/>
            <person name="Barry K."/>
            <person name="Bills G."/>
            <person name="Bluhm B."/>
            <person name="Cannon C."/>
            <person name="Castanera R."/>
            <person name="Culley D."/>
            <person name="Daum C."/>
            <person name="Ezra D."/>
            <person name="Gonzalez J."/>
            <person name="Henrissat B."/>
            <person name="Kuo A."/>
            <person name="Liang C."/>
            <person name="Lipzen A."/>
            <person name="Lutzoni F."/>
            <person name="Magnuson J."/>
            <person name="Mondo S."/>
            <person name="Nolan M."/>
            <person name="Ohm R."/>
            <person name="Pangilinan J."/>
            <person name="Park H.-J."/>
            <person name="Ramirez L."/>
            <person name="Alfaro M."/>
            <person name="Sun H."/>
            <person name="Tritt A."/>
            <person name="Yoshinaga Y."/>
            <person name="Zwiers L.-H."/>
            <person name="Turgeon B."/>
            <person name="Goodwin S."/>
            <person name="Spatafora J."/>
            <person name="Crous P."/>
            <person name="Grigoriev I."/>
        </authorList>
    </citation>
    <scope>NUCLEOTIDE SEQUENCE</scope>
    <source>
        <strain evidence="3">ATCC 16933</strain>
    </source>
</reference>
<keyword evidence="2" id="KW-0472">Membrane</keyword>
<dbReference type="EMBL" id="MU001681">
    <property type="protein sequence ID" value="KAF2457080.1"/>
    <property type="molecule type" value="Genomic_DNA"/>
</dbReference>
<dbReference type="Proteomes" id="UP000799766">
    <property type="component" value="Unassembled WGS sequence"/>
</dbReference>
<keyword evidence="2" id="KW-1133">Transmembrane helix</keyword>
<feature type="transmembrane region" description="Helical" evidence="2">
    <location>
        <begin position="166"/>
        <end position="185"/>
    </location>
</feature>
<feature type="region of interest" description="Disordered" evidence="1">
    <location>
        <begin position="108"/>
        <end position="145"/>
    </location>
</feature>
<gene>
    <name evidence="3" type="ORF">BDY21DRAFT_33827</name>
</gene>